<accession>A0ABT1F140</accession>
<keyword evidence="2" id="KW-1185">Reference proteome</keyword>
<organism evidence="1 2">
    <name type="scientific">Acetobacter lambici</name>
    <dbReference type="NCBI Taxonomy" id="1332824"/>
    <lineage>
        <taxon>Bacteria</taxon>
        <taxon>Pseudomonadati</taxon>
        <taxon>Pseudomonadota</taxon>
        <taxon>Alphaproteobacteria</taxon>
        <taxon>Acetobacterales</taxon>
        <taxon>Acetobacteraceae</taxon>
        <taxon>Acetobacter</taxon>
    </lineage>
</organism>
<evidence type="ECO:0000313" key="1">
    <source>
        <dbReference type="EMBL" id="MCP1258926.1"/>
    </source>
</evidence>
<protein>
    <submittedName>
        <fullName evidence="1">Uncharacterized protein</fullName>
    </submittedName>
</protein>
<gene>
    <name evidence="1" type="ORF">NKW50_10030</name>
</gene>
<reference evidence="1 2" key="1">
    <citation type="submission" date="2022-06" db="EMBL/GenBank/DDBJ databases">
        <title>Acetobacer genomes from food samples.</title>
        <authorList>
            <person name="Sombolestani A."/>
        </authorList>
    </citation>
    <scope>NUCLEOTIDE SEQUENCE [LARGE SCALE GENOMIC DNA]</scope>
    <source>
        <strain evidence="1 2">R-83285</strain>
    </source>
</reference>
<dbReference type="RefSeq" id="WP_198912034.1">
    <property type="nucleotide sequence ID" value="NZ_JAMYZY010000017.1"/>
</dbReference>
<evidence type="ECO:0000313" key="2">
    <source>
        <dbReference type="Proteomes" id="UP001523528"/>
    </source>
</evidence>
<name>A0ABT1F140_9PROT</name>
<proteinExistence type="predicted"/>
<dbReference type="EMBL" id="JAMYZZ010000017">
    <property type="protein sequence ID" value="MCP1258926.1"/>
    <property type="molecule type" value="Genomic_DNA"/>
</dbReference>
<sequence length="125" mass="14093">MTSSTPCDQPARSLISTSLATPALRADRWLLVLDLARKWSAANGADIKKSLSSSLEKLDEVERFFAYPGAQLLDRLKSCLSDDDNKAFLRLAQRISTTIVSRKYHRDASSWNMDDHEDEPLNRLP</sequence>
<comment type="caution">
    <text evidence="1">The sequence shown here is derived from an EMBL/GenBank/DDBJ whole genome shotgun (WGS) entry which is preliminary data.</text>
</comment>
<dbReference type="Proteomes" id="UP001523528">
    <property type="component" value="Unassembled WGS sequence"/>
</dbReference>